<feature type="transmembrane region" description="Helical" evidence="22">
    <location>
        <begin position="303"/>
        <end position="328"/>
    </location>
</feature>
<evidence type="ECO:0000256" key="12">
    <source>
        <dbReference type="ARBA" id="ARBA00023170"/>
    </source>
</evidence>
<feature type="transmembrane region" description="Helical" evidence="22">
    <location>
        <begin position="273"/>
        <end position="291"/>
    </location>
</feature>
<keyword evidence="14" id="KW-0628">Postsynaptic cell membrane</keyword>
<dbReference type="Gene3D" id="2.70.170.10">
    <property type="entry name" value="Neurotransmitter-gated ion-channel ligand-binding domain"/>
    <property type="match status" value="1"/>
</dbReference>
<dbReference type="InterPro" id="IPR036734">
    <property type="entry name" value="Neur_chan_lig-bd_sf"/>
</dbReference>
<dbReference type="AlphaFoldDB" id="Q6S3H6"/>
<dbReference type="SUPFAM" id="SSF90112">
    <property type="entry name" value="Neurotransmitter-gated ion-channel transmembrane pore"/>
    <property type="match status" value="1"/>
</dbReference>
<keyword evidence="6" id="KW-0732">Signal</keyword>
<evidence type="ECO:0000256" key="20">
    <source>
        <dbReference type="ARBA" id="ARBA00037951"/>
    </source>
</evidence>
<organism evidence="25">
    <name type="scientific">Hypnos monopterygius</name>
    <name type="common">coffin ray</name>
    <dbReference type="NCBI Taxonomy" id="257756"/>
    <lineage>
        <taxon>Eukaryota</taxon>
        <taxon>Metazoa</taxon>
        <taxon>Chordata</taxon>
        <taxon>Craniata</taxon>
        <taxon>Vertebrata</taxon>
        <taxon>Chondrichthyes</taxon>
        <taxon>Elasmobranchii</taxon>
        <taxon>Batoidea</taxon>
        <taxon>Torpediniformes</taxon>
        <taxon>Hypnidae</taxon>
        <taxon>Hypnos</taxon>
    </lineage>
</organism>
<dbReference type="GO" id="GO:0004888">
    <property type="term" value="F:transmembrane signaling receptor activity"/>
    <property type="evidence" value="ECO:0007669"/>
    <property type="project" value="InterPro"/>
</dbReference>
<accession>Q6S3H6</accession>
<proteinExistence type="evidence at transcript level"/>
<keyword evidence="12 25" id="KW-0675">Receptor</keyword>
<comment type="subcellular location">
    <subcellularLocation>
        <location evidence="17">Postsynaptic cell membrane</location>
        <topology evidence="17">Multi-pass membrane protein</topology>
    </subcellularLocation>
</comment>
<keyword evidence="3 22" id="KW-0813">Transport</keyword>
<dbReference type="NCBIfam" id="TIGR00860">
    <property type="entry name" value="LIC"/>
    <property type="match status" value="1"/>
</dbReference>
<evidence type="ECO:0000313" key="25">
    <source>
        <dbReference type="EMBL" id="AAR29365.1"/>
    </source>
</evidence>
<keyword evidence="4" id="KW-1003">Cell membrane</keyword>
<keyword evidence="10 22" id="KW-0472">Membrane</keyword>
<dbReference type="Pfam" id="PF02932">
    <property type="entry name" value="Neur_chan_memb"/>
    <property type="match status" value="1"/>
</dbReference>
<evidence type="ECO:0000256" key="4">
    <source>
        <dbReference type="ARBA" id="ARBA00022475"/>
    </source>
</evidence>
<dbReference type="GO" id="GO:0045211">
    <property type="term" value="C:postsynaptic membrane"/>
    <property type="evidence" value="ECO:0007669"/>
    <property type="project" value="UniProtKB-SubCell"/>
</dbReference>
<evidence type="ECO:0000256" key="21">
    <source>
        <dbReference type="ARBA" id="ARBA00040199"/>
    </source>
</evidence>
<dbReference type="Pfam" id="PF02931">
    <property type="entry name" value="Neur_chan_LBD"/>
    <property type="match status" value="1"/>
</dbReference>
<evidence type="ECO:0000256" key="1">
    <source>
        <dbReference type="ARBA" id="ARBA00003328"/>
    </source>
</evidence>
<evidence type="ECO:0000256" key="18">
    <source>
        <dbReference type="ARBA" id="ARBA00034430"/>
    </source>
</evidence>
<dbReference type="EMBL" id="AY472107">
    <property type="protein sequence ID" value="AAR29365.1"/>
    <property type="molecule type" value="mRNA"/>
</dbReference>
<dbReference type="InterPro" id="IPR006201">
    <property type="entry name" value="Neur_channel"/>
</dbReference>
<dbReference type="InterPro" id="IPR006029">
    <property type="entry name" value="Neurotrans-gated_channel_TM"/>
</dbReference>
<comment type="catalytic activity">
    <reaction evidence="18">
        <text>K(+)(in) = K(+)(out)</text>
        <dbReference type="Rhea" id="RHEA:29463"/>
        <dbReference type="ChEBI" id="CHEBI:29103"/>
    </reaction>
</comment>
<name>Q6S3H6_9CHON</name>
<dbReference type="PRINTS" id="PR00254">
    <property type="entry name" value="NICOTINICR"/>
</dbReference>
<comment type="subunit">
    <text evidence="2">Pentamer of two alpha chains, and one each of the beta, delta, and gamma chains.</text>
</comment>
<keyword evidence="5 22" id="KW-0812">Transmembrane</keyword>
<evidence type="ECO:0000259" key="24">
    <source>
        <dbReference type="Pfam" id="PF02932"/>
    </source>
</evidence>
<dbReference type="GO" id="GO:0005892">
    <property type="term" value="C:acetylcholine-gated channel complex"/>
    <property type="evidence" value="ECO:0007669"/>
    <property type="project" value="UniProtKB-ARBA"/>
</dbReference>
<evidence type="ECO:0000256" key="5">
    <source>
        <dbReference type="ARBA" id="ARBA00022692"/>
    </source>
</evidence>
<evidence type="ECO:0000256" key="22">
    <source>
        <dbReference type="RuleBase" id="RU000687"/>
    </source>
</evidence>
<evidence type="ECO:0000256" key="3">
    <source>
        <dbReference type="ARBA" id="ARBA00022448"/>
    </source>
</evidence>
<evidence type="ECO:0000256" key="7">
    <source>
        <dbReference type="ARBA" id="ARBA00022989"/>
    </source>
</evidence>
<evidence type="ECO:0000256" key="6">
    <source>
        <dbReference type="ARBA" id="ARBA00022729"/>
    </source>
</evidence>
<evidence type="ECO:0000256" key="13">
    <source>
        <dbReference type="ARBA" id="ARBA00023180"/>
    </source>
</evidence>
<evidence type="ECO:0000256" key="16">
    <source>
        <dbReference type="ARBA" id="ARBA00023303"/>
    </source>
</evidence>
<evidence type="ECO:0000256" key="19">
    <source>
        <dbReference type="ARBA" id="ARBA00036239"/>
    </source>
</evidence>
<evidence type="ECO:0000259" key="23">
    <source>
        <dbReference type="Pfam" id="PF02931"/>
    </source>
</evidence>
<comment type="function">
    <text evidence="1">After binding acetylcholine, the AChR responds by an extensive change in conformation that affects all subunits and leads to opening of an ion-conducting channel across the plasma membrane.</text>
</comment>
<dbReference type="PANTHER" id="PTHR18945">
    <property type="entry name" value="NEUROTRANSMITTER GATED ION CHANNEL"/>
    <property type="match status" value="1"/>
</dbReference>
<evidence type="ECO:0000256" key="2">
    <source>
        <dbReference type="ARBA" id="ARBA00011293"/>
    </source>
</evidence>
<evidence type="ECO:0000256" key="15">
    <source>
        <dbReference type="ARBA" id="ARBA00023286"/>
    </source>
</evidence>
<keyword evidence="15" id="KW-1071">Ligand-gated ion channel</keyword>
<protein>
    <recommendedName>
        <fullName evidence="21">Acetylcholine receptor subunit beta</fullName>
    </recommendedName>
</protein>
<feature type="domain" description="Neurotransmitter-gated ion-channel ligand-binding" evidence="23">
    <location>
        <begin position="28"/>
        <end position="241"/>
    </location>
</feature>
<keyword evidence="11" id="KW-1015">Disulfide bond</keyword>
<evidence type="ECO:0000256" key="10">
    <source>
        <dbReference type="ARBA" id="ARBA00023136"/>
    </source>
</evidence>
<sequence>MEDVRRMVLGLMVVAEAALRGVGASVAEDQLLSVLFETYNPKVRPAQTVDDKVTVRVGMTLTNLIILNEKNEEMMTNVFMHLAWTDYRLRWDPDAYEGIKDLRIPSSDVWQPDIVLMNNNDGTFEISLHVNVLVQYTGAISWLPSAIYRSSCTIRVMYFPFDWQNCTMVFKSYTYDTSEVILQHALDEKGQREVKEIMINKDAYTENGQWNIEHRPSRKNWRSDDPSYEDVTFYLIIQRRPLLYIVNTIIPCILISIIAILVFYLPPDAGEKMSLSISALLALTVFLLLLADKVPETSLGVPIIIRYLTFIMILVAFSVIMSVVVLNIHHRSPNTHTMPNWIRQIFIETLPPFLWIQRPLKTPSPDSKPTIVSRANDEYFIRKPAGDFVCPVDNARVAVQPERLLSEMKWHLSGVTQSVTLPQELKEAVEAIKYIAEQLESASEFDDLKKDWQYVAMVADRLFLFTFLAFSSIGTFGIFLDASYNVPPADPFA</sequence>
<evidence type="ECO:0000256" key="8">
    <source>
        <dbReference type="ARBA" id="ARBA00023018"/>
    </source>
</evidence>
<dbReference type="InterPro" id="IPR006202">
    <property type="entry name" value="Neur_chan_lig-bd"/>
</dbReference>
<feature type="transmembrane region" description="Helical" evidence="22">
    <location>
        <begin position="242"/>
        <end position="266"/>
    </location>
</feature>
<dbReference type="InterPro" id="IPR018000">
    <property type="entry name" value="Neurotransmitter_ion_chnl_CS"/>
</dbReference>
<keyword evidence="8" id="KW-0770">Synapse</keyword>
<dbReference type="GO" id="GO:0022848">
    <property type="term" value="F:acetylcholine-gated monoatomic cation-selective channel activity"/>
    <property type="evidence" value="ECO:0007669"/>
    <property type="project" value="InterPro"/>
</dbReference>
<keyword evidence="9 22" id="KW-0406">Ion transport</keyword>
<dbReference type="InterPro" id="IPR002394">
    <property type="entry name" value="Nicotinic_acetylcholine_rcpt"/>
</dbReference>
<feature type="transmembrane region" description="Helical" evidence="22">
    <location>
        <begin position="462"/>
        <end position="480"/>
    </location>
</feature>
<dbReference type="PROSITE" id="PS00236">
    <property type="entry name" value="NEUROTR_ION_CHANNEL"/>
    <property type="match status" value="1"/>
</dbReference>
<keyword evidence="7 22" id="KW-1133">Transmembrane helix</keyword>
<keyword evidence="16 22" id="KW-0407">Ion channel</keyword>
<dbReference type="Gene3D" id="1.20.58.390">
    <property type="entry name" value="Neurotransmitter-gated ion-channel transmembrane domain"/>
    <property type="match status" value="2"/>
</dbReference>
<dbReference type="SUPFAM" id="SSF63712">
    <property type="entry name" value="Nicotinic receptor ligand binding domain-like"/>
    <property type="match status" value="1"/>
</dbReference>
<dbReference type="FunFam" id="1.20.58.390:FF:000026">
    <property type="entry name" value="Cholinergic receptor nicotinic beta 1 subunit"/>
    <property type="match status" value="1"/>
</dbReference>
<evidence type="ECO:0000256" key="14">
    <source>
        <dbReference type="ARBA" id="ARBA00023257"/>
    </source>
</evidence>
<dbReference type="FunFam" id="1.20.58.390:FF:000031">
    <property type="entry name" value="Cholinergic receptor nicotinic beta 1 subunit"/>
    <property type="match status" value="1"/>
</dbReference>
<comment type="catalytic activity">
    <reaction evidence="19">
        <text>Na(+)(in) = Na(+)(out)</text>
        <dbReference type="Rhea" id="RHEA:34963"/>
        <dbReference type="ChEBI" id="CHEBI:29101"/>
    </reaction>
</comment>
<keyword evidence="13" id="KW-0325">Glycoprotein</keyword>
<evidence type="ECO:0000256" key="17">
    <source>
        <dbReference type="ARBA" id="ARBA00034104"/>
    </source>
</evidence>
<dbReference type="InterPro" id="IPR036719">
    <property type="entry name" value="Neuro-gated_channel_TM_sf"/>
</dbReference>
<reference evidence="25" key="1">
    <citation type="journal article" date="2004" name="J. Exp. Biol.">
        <title>Phylogenetic conservation of disulfide-linked, dimeric acetylcholine receptor pentamers in southern ocean electric rays.</title>
        <authorList>
            <person name="Tierney M.L."/>
            <person name="Osborn K.E."/>
            <person name="Milburn P.J."/>
            <person name="Stowell M.H."/>
            <person name="Howitt S.M."/>
        </authorList>
    </citation>
    <scope>NUCLEOTIDE SEQUENCE</scope>
</reference>
<dbReference type="PRINTS" id="PR00252">
    <property type="entry name" value="NRIONCHANNEL"/>
</dbReference>
<feature type="domain" description="Neurotransmitter-gated ion-channel transmembrane" evidence="24">
    <location>
        <begin position="248"/>
        <end position="479"/>
    </location>
</feature>
<dbReference type="FunFam" id="2.70.170.10:FF:000012">
    <property type="entry name" value="Nicotinic acetylcholine receptor subunit gamma"/>
    <property type="match status" value="1"/>
</dbReference>
<dbReference type="InterPro" id="IPR038050">
    <property type="entry name" value="Neuro_actylchol_rec"/>
</dbReference>
<evidence type="ECO:0000256" key="11">
    <source>
        <dbReference type="ARBA" id="ARBA00023157"/>
    </source>
</evidence>
<comment type="similarity">
    <text evidence="20">Belongs to the ligand-gated ion channel (TC 1.A.9) family. Acetylcholine receptor (TC 1.A.9.1) subfamily. Beta-1/CHRNB1 sub-subfamily.</text>
</comment>
<evidence type="ECO:0000256" key="9">
    <source>
        <dbReference type="ARBA" id="ARBA00023065"/>
    </source>
</evidence>